<proteinExistence type="predicted"/>
<dbReference type="RefSeq" id="XP_005843530.1">
    <property type="nucleotide sequence ID" value="XM_005843468.1"/>
</dbReference>
<dbReference type="EMBL" id="GL433863">
    <property type="protein sequence ID" value="EFN51428.1"/>
    <property type="molecule type" value="Genomic_DNA"/>
</dbReference>
<dbReference type="OrthoDB" id="6745707at2759"/>
<dbReference type="AlphaFoldDB" id="E1ZRL5"/>
<organism evidence="2">
    <name type="scientific">Chlorella variabilis</name>
    <name type="common">Green alga</name>
    <dbReference type="NCBI Taxonomy" id="554065"/>
    <lineage>
        <taxon>Eukaryota</taxon>
        <taxon>Viridiplantae</taxon>
        <taxon>Chlorophyta</taxon>
        <taxon>core chlorophytes</taxon>
        <taxon>Trebouxiophyceae</taxon>
        <taxon>Chlorellales</taxon>
        <taxon>Chlorellaceae</taxon>
        <taxon>Chlorella clade</taxon>
        <taxon>Chlorella</taxon>
    </lineage>
</organism>
<name>E1ZRL5_CHLVA</name>
<dbReference type="KEGG" id="cvr:CHLNCDRAFT_140127"/>
<accession>E1ZRL5</accession>
<keyword evidence="2" id="KW-1185">Reference proteome</keyword>
<evidence type="ECO:0000313" key="2">
    <source>
        <dbReference type="Proteomes" id="UP000008141"/>
    </source>
</evidence>
<reference evidence="1 2" key="1">
    <citation type="journal article" date="2010" name="Plant Cell">
        <title>The Chlorella variabilis NC64A genome reveals adaptation to photosymbiosis, coevolution with viruses, and cryptic sex.</title>
        <authorList>
            <person name="Blanc G."/>
            <person name="Duncan G."/>
            <person name="Agarkova I."/>
            <person name="Borodovsky M."/>
            <person name="Gurnon J."/>
            <person name="Kuo A."/>
            <person name="Lindquist E."/>
            <person name="Lucas S."/>
            <person name="Pangilinan J."/>
            <person name="Polle J."/>
            <person name="Salamov A."/>
            <person name="Terry A."/>
            <person name="Yamada T."/>
            <person name="Dunigan D.D."/>
            <person name="Grigoriev I.V."/>
            <person name="Claverie J.M."/>
            <person name="Van Etten J.L."/>
        </authorList>
    </citation>
    <scope>NUCLEOTIDE SEQUENCE [LARGE SCALE GENOMIC DNA]</scope>
    <source>
        <strain evidence="1 2">NC64A</strain>
    </source>
</reference>
<evidence type="ECO:0000313" key="1">
    <source>
        <dbReference type="EMBL" id="EFN51428.1"/>
    </source>
</evidence>
<evidence type="ECO:0008006" key="3">
    <source>
        <dbReference type="Google" id="ProtNLM"/>
    </source>
</evidence>
<dbReference type="InParanoid" id="E1ZRL5"/>
<dbReference type="GeneID" id="17350953"/>
<sequence length="103" mass="10751">MAQRAKNSKASLGALKPEMLKGAIKQLGPSLVALLNACVRIGALPAQWAISALTPIRKPGADHLRCDGYRGIAVGTLPAKLFASMLQSRFTTHTEAAGIRASG</sequence>
<gene>
    <name evidence="1" type="ORF">CHLNCDRAFT_140127</name>
</gene>
<dbReference type="Proteomes" id="UP000008141">
    <property type="component" value="Unassembled WGS sequence"/>
</dbReference>
<protein>
    <recommendedName>
        <fullName evidence="3">Reverse transcriptase domain-containing protein</fullName>
    </recommendedName>
</protein>